<evidence type="ECO:0000313" key="2">
    <source>
        <dbReference type="Proteomes" id="UP000006038"/>
    </source>
</evidence>
<proteinExistence type="predicted"/>
<dbReference type="Gramene" id="OB02G32760.1">
    <property type="protein sequence ID" value="OB02G32760.1"/>
    <property type="gene ID" value="OB02G32760"/>
</dbReference>
<sequence length="67" mass="7948">ALLSYLNSEFEACCIIRKDMYNKRQVSRHITSGLNLTIQIRHYAIIHNIIQHNDYVLNTIIYNHPIH</sequence>
<protein>
    <submittedName>
        <fullName evidence="1">Uncharacterized protein</fullName>
    </submittedName>
</protein>
<organism evidence="1">
    <name type="scientific">Oryza brachyantha</name>
    <name type="common">malo sina</name>
    <dbReference type="NCBI Taxonomy" id="4533"/>
    <lineage>
        <taxon>Eukaryota</taxon>
        <taxon>Viridiplantae</taxon>
        <taxon>Streptophyta</taxon>
        <taxon>Embryophyta</taxon>
        <taxon>Tracheophyta</taxon>
        <taxon>Spermatophyta</taxon>
        <taxon>Magnoliopsida</taxon>
        <taxon>Liliopsida</taxon>
        <taxon>Poales</taxon>
        <taxon>Poaceae</taxon>
        <taxon>BOP clade</taxon>
        <taxon>Oryzoideae</taxon>
        <taxon>Oryzeae</taxon>
        <taxon>Oryzinae</taxon>
        <taxon>Oryza</taxon>
    </lineage>
</organism>
<dbReference type="Proteomes" id="UP000006038">
    <property type="component" value="Unassembled WGS sequence"/>
</dbReference>
<accession>J3LF59</accession>
<name>J3LF59_ORYBR</name>
<keyword evidence="2" id="KW-1185">Reference proteome</keyword>
<evidence type="ECO:0000313" key="1">
    <source>
        <dbReference type="EnsemblPlants" id="OB02G32760.1"/>
    </source>
</evidence>
<dbReference type="AlphaFoldDB" id="J3LF59"/>
<reference evidence="1" key="1">
    <citation type="submission" date="2013-04" db="UniProtKB">
        <authorList>
            <consortium name="EnsemblPlants"/>
        </authorList>
    </citation>
    <scope>IDENTIFICATION</scope>
</reference>
<dbReference type="HOGENOM" id="CLU_2820139_0_0_1"/>
<dbReference type="EnsemblPlants" id="OB02G32760.1">
    <property type="protein sequence ID" value="OB02G32760.1"/>
    <property type="gene ID" value="OB02G32760"/>
</dbReference>